<evidence type="ECO:0000256" key="3">
    <source>
        <dbReference type="ARBA" id="ARBA00022490"/>
    </source>
</evidence>
<dbReference type="InterPro" id="IPR036872">
    <property type="entry name" value="CH_dom_sf"/>
</dbReference>
<dbReference type="Ensembl" id="ENSENLT00000012367.1">
    <property type="protein sequence ID" value="ENSENLP00000011861.1"/>
    <property type="gene ID" value="ENSENLG00000004976.1"/>
</dbReference>
<protein>
    <submittedName>
        <fullName evidence="9">Hook microtubule-tethering protein 2</fullName>
    </submittedName>
</protein>
<dbReference type="GO" id="GO:0031122">
    <property type="term" value="P:cytoplasmic microtubule organization"/>
    <property type="evidence" value="ECO:0007669"/>
    <property type="project" value="InterPro"/>
</dbReference>
<proteinExistence type="inferred from homology"/>
<evidence type="ECO:0000256" key="6">
    <source>
        <dbReference type="ARBA" id="ARBA00023212"/>
    </source>
</evidence>
<evidence type="ECO:0000256" key="2">
    <source>
        <dbReference type="ARBA" id="ARBA00006946"/>
    </source>
</evidence>
<evidence type="ECO:0000259" key="8">
    <source>
        <dbReference type="PROSITE" id="PS50021"/>
    </source>
</evidence>
<feature type="coiled-coil region" evidence="7">
    <location>
        <begin position="538"/>
        <end position="614"/>
    </location>
</feature>
<evidence type="ECO:0000256" key="5">
    <source>
        <dbReference type="ARBA" id="ARBA00023054"/>
    </source>
</evidence>
<reference evidence="9" key="1">
    <citation type="submission" date="2021-04" db="EMBL/GenBank/DDBJ databases">
        <authorList>
            <consortium name="Wellcome Sanger Institute Data Sharing"/>
        </authorList>
    </citation>
    <scope>NUCLEOTIDE SEQUENCE [LARGE SCALE GENOMIC DNA]</scope>
</reference>
<feature type="domain" description="Calponin-homology (CH)" evidence="8">
    <location>
        <begin position="6"/>
        <end position="121"/>
    </location>
</feature>
<feature type="coiled-coil region" evidence="7">
    <location>
        <begin position="436"/>
        <end position="498"/>
    </location>
</feature>
<comment type="subcellular location">
    <subcellularLocation>
        <location evidence="1">Cytoplasm</location>
        <location evidence="1">Cytoskeleton</location>
    </subcellularLocation>
</comment>
<keyword evidence="4" id="KW-0493">Microtubule</keyword>
<dbReference type="Pfam" id="PF05622">
    <property type="entry name" value="HOOK"/>
    <property type="match status" value="1"/>
</dbReference>
<accession>A0A665TXR0</accession>
<gene>
    <name evidence="9" type="primary">hook2</name>
</gene>
<keyword evidence="6" id="KW-0206">Cytoskeleton</keyword>
<evidence type="ECO:0000256" key="1">
    <source>
        <dbReference type="ARBA" id="ARBA00004245"/>
    </source>
</evidence>
<dbReference type="GO" id="GO:0005874">
    <property type="term" value="C:microtubule"/>
    <property type="evidence" value="ECO:0007669"/>
    <property type="project" value="UniProtKB-KW"/>
</dbReference>
<dbReference type="Gene3D" id="1.10.418.10">
    <property type="entry name" value="Calponin-like domain"/>
    <property type="match status" value="1"/>
</dbReference>
<keyword evidence="3" id="KW-0963">Cytoplasm</keyword>
<dbReference type="InterPro" id="IPR043936">
    <property type="entry name" value="HOOK_N"/>
</dbReference>
<organism evidence="9 10">
    <name type="scientific">Echeneis naucrates</name>
    <name type="common">Live sharksucker</name>
    <dbReference type="NCBI Taxonomy" id="173247"/>
    <lineage>
        <taxon>Eukaryota</taxon>
        <taxon>Metazoa</taxon>
        <taxon>Chordata</taxon>
        <taxon>Craniata</taxon>
        <taxon>Vertebrata</taxon>
        <taxon>Euteleostomi</taxon>
        <taxon>Actinopterygii</taxon>
        <taxon>Neopterygii</taxon>
        <taxon>Teleostei</taxon>
        <taxon>Neoteleostei</taxon>
        <taxon>Acanthomorphata</taxon>
        <taxon>Carangaria</taxon>
        <taxon>Carangiformes</taxon>
        <taxon>Echeneidae</taxon>
        <taxon>Echeneis</taxon>
    </lineage>
</organism>
<dbReference type="PROSITE" id="PS50021">
    <property type="entry name" value="CH"/>
    <property type="match status" value="1"/>
</dbReference>
<evidence type="ECO:0000313" key="9">
    <source>
        <dbReference type="Ensembl" id="ENSENLP00000011861.1"/>
    </source>
</evidence>
<evidence type="ECO:0000256" key="4">
    <source>
        <dbReference type="ARBA" id="ARBA00022701"/>
    </source>
</evidence>
<sequence length="666" mass="78043">MSLDKAELCDSLLTWLQTFHVPSCNSKYDLTSGVAVAHVLHRIDPSWFNETWLGRIKEESGANWRLKVSNMKKILKSMLEYYHDVLGHQVSDEHLPDVNLIGEMGDVTELGKLVQLVLGCAVSCDKKQEQIQQIMTLEESVQHVVMTAIQEVSKPLAYAYPWFSLLLALEDKSSLQAETRTLKEKLSRYDSLDTSTTSITGKKLLLLQSQMEQLQEENYRLENSRDDMRVRGEILEREVVDLQQRNEELTSLAQEAQALKDEMDILRHSSDRVNQLEAMVDTYKRKLEDLGDLRRQVRLLEERNTVYMQRTCELEEELRRANAVRNQLDTYKRQAHELHTKHSAEAMKAEKWQFEYKNLYDKYDALQKEKERLISERDTLRENNDELRCAQVQQRCLNGAEHFLLSPTTDPLNLSLTFFNTVVRLQSENKMLCVQEETYRQKLVEVKAELEEAQRSKNTLETQNRLNEQQISELRSQIEELQRTLQEQDSKTEDVSGETLLCGYRREKLHEAHSDLQKKREVIDDLEPKVDSNLAKKIDELHEILRKKDEDMKQMEERYKRYVEKARTVIKTLDPKQQPASHQIPEVQALKNQLAEKERKIHHLESRARHDQEEKLIISAWYNMGMAYHQTVSSERLGSSNQAMSFLAQQRQSTNARRGFVRHHPR</sequence>
<evidence type="ECO:0000313" key="10">
    <source>
        <dbReference type="Proteomes" id="UP000472264"/>
    </source>
</evidence>
<evidence type="ECO:0000256" key="7">
    <source>
        <dbReference type="SAM" id="Coils"/>
    </source>
</evidence>
<feature type="coiled-coil region" evidence="7">
    <location>
        <begin position="204"/>
        <end position="390"/>
    </location>
</feature>
<dbReference type="GO" id="GO:0008017">
    <property type="term" value="F:microtubule binding"/>
    <property type="evidence" value="ECO:0007669"/>
    <property type="project" value="InterPro"/>
</dbReference>
<dbReference type="GO" id="GO:0051959">
    <property type="term" value="F:dynein light intermediate chain binding"/>
    <property type="evidence" value="ECO:0007669"/>
    <property type="project" value="TreeGrafter"/>
</dbReference>
<dbReference type="InterPro" id="IPR001715">
    <property type="entry name" value="CH_dom"/>
</dbReference>
<name>A0A665TXR0_ECHNA</name>
<keyword evidence="10" id="KW-1185">Reference proteome</keyword>
<dbReference type="FunFam" id="1.10.418.10:FF:000024">
    <property type="entry name" value="Hook homolog 3 (Drosophila)"/>
    <property type="match status" value="1"/>
</dbReference>
<dbReference type="AlphaFoldDB" id="A0A665TXR0"/>
<reference evidence="9" key="3">
    <citation type="submission" date="2025-09" db="UniProtKB">
        <authorList>
            <consortium name="Ensembl"/>
        </authorList>
    </citation>
    <scope>IDENTIFICATION</scope>
</reference>
<dbReference type="SUPFAM" id="SSF116907">
    <property type="entry name" value="Hook domain"/>
    <property type="match status" value="1"/>
</dbReference>
<dbReference type="Pfam" id="PF19047">
    <property type="entry name" value="HOOK_N"/>
    <property type="match status" value="1"/>
</dbReference>
<keyword evidence="5 7" id="KW-0175">Coiled coil</keyword>
<dbReference type="PANTHER" id="PTHR18947:SF37">
    <property type="entry name" value="PROTEIN HOOK HOMOLOG 2"/>
    <property type="match status" value="1"/>
</dbReference>
<dbReference type="GO" id="GO:0005813">
    <property type="term" value="C:centrosome"/>
    <property type="evidence" value="ECO:0007669"/>
    <property type="project" value="TreeGrafter"/>
</dbReference>
<dbReference type="Proteomes" id="UP000472264">
    <property type="component" value="Chromosome 8"/>
</dbReference>
<dbReference type="PANTHER" id="PTHR18947">
    <property type="entry name" value="HOOK PROTEINS"/>
    <property type="match status" value="1"/>
</dbReference>
<dbReference type="GO" id="GO:0005737">
    <property type="term" value="C:cytoplasm"/>
    <property type="evidence" value="ECO:0007669"/>
    <property type="project" value="TreeGrafter"/>
</dbReference>
<comment type="similarity">
    <text evidence="2">Belongs to the hook family.</text>
</comment>
<dbReference type="InterPro" id="IPR008636">
    <property type="entry name" value="Hook_C"/>
</dbReference>
<dbReference type="GO" id="GO:0030705">
    <property type="term" value="P:cytoskeleton-dependent intracellular transport"/>
    <property type="evidence" value="ECO:0007669"/>
    <property type="project" value="InterPro"/>
</dbReference>
<reference evidence="9" key="2">
    <citation type="submission" date="2025-08" db="UniProtKB">
        <authorList>
            <consortium name="Ensembl"/>
        </authorList>
    </citation>
    <scope>IDENTIFICATION</scope>
</reference>
<dbReference type="GO" id="GO:0010256">
    <property type="term" value="P:endomembrane system organization"/>
    <property type="evidence" value="ECO:0007669"/>
    <property type="project" value="UniProtKB-ARBA"/>
</dbReference>